<dbReference type="GO" id="GO:0097367">
    <property type="term" value="F:carbohydrate derivative binding"/>
    <property type="evidence" value="ECO:0007669"/>
    <property type="project" value="InterPro"/>
</dbReference>
<dbReference type="InterPro" id="IPR001347">
    <property type="entry name" value="SIS_dom"/>
</dbReference>
<reference evidence="15" key="1">
    <citation type="submission" date="2022-02" db="EMBL/GenBank/DDBJ databases">
        <title>Vibrio sp. nov, a new bacterium isolated from seawater.</title>
        <authorList>
            <person name="Yuan Y."/>
        </authorList>
    </citation>
    <scope>NUCLEOTIDE SEQUENCE</scope>
    <source>
        <strain evidence="15">ZSDZ65</strain>
    </source>
</reference>
<dbReference type="InterPro" id="IPR005486">
    <property type="entry name" value="Glucokinase_regulatory_CS"/>
</dbReference>
<evidence type="ECO:0000256" key="10">
    <source>
        <dbReference type="ARBA" id="ARBA00070061"/>
    </source>
</evidence>
<dbReference type="FunFam" id="1.10.8.1080:FF:000001">
    <property type="entry name" value="N-acetylmuramic acid 6-phosphate etherase"/>
    <property type="match status" value="1"/>
</dbReference>
<dbReference type="CDD" id="cd05007">
    <property type="entry name" value="SIS_Etherase"/>
    <property type="match status" value="1"/>
</dbReference>
<dbReference type="NCBIfam" id="TIGR00274">
    <property type="entry name" value="N-acetylmuramic acid 6-phosphate etherase"/>
    <property type="match status" value="1"/>
</dbReference>
<feature type="active site" evidence="13">
    <location>
        <position position="121"/>
    </location>
</feature>
<dbReference type="PROSITE" id="PS01272">
    <property type="entry name" value="GCKR"/>
    <property type="match status" value="1"/>
</dbReference>
<feature type="domain" description="SIS" evidence="14">
    <location>
        <begin position="62"/>
        <end position="225"/>
    </location>
</feature>
<dbReference type="GO" id="GO:0046348">
    <property type="term" value="P:amino sugar catabolic process"/>
    <property type="evidence" value="ECO:0007669"/>
    <property type="project" value="InterPro"/>
</dbReference>
<dbReference type="GO" id="GO:0097175">
    <property type="term" value="P:1,6-anhydro-N-acetyl-beta-muramic acid catabolic process"/>
    <property type="evidence" value="ECO:0007669"/>
    <property type="project" value="UniProtKB-UniRule"/>
</dbReference>
<evidence type="ECO:0000256" key="8">
    <source>
        <dbReference type="ARBA" id="ARBA00061234"/>
    </source>
</evidence>
<evidence type="ECO:0000313" key="16">
    <source>
        <dbReference type="Proteomes" id="UP001155587"/>
    </source>
</evidence>
<dbReference type="GO" id="GO:0016803">
    <property type="term" value="F:ether hydrolase activity"/>
    <property type="evidence" value="ECO:0007669"/>
    <property type="project" value="TreeGrafter"/>
</dbReference>
<comment type="function">
    <text evidence="13">Specifically catalyzes the cleavage of the D-lactyl ether substituent of MurNAc 6-phosphate, producing GlcNAc 6-phosphate and D-lactate. Together with AnmK, is also required for the utilization of anhydro-N-acetylmuramic acid (anhMurNAc) either imported from the medium or derived from its own cell wall murein, and thus plays a role in cell wall recycling.</text>
</comment>
<dbReference type="SUPFAM" id="SSF53697">
    <property type="entry name" value="SIS domain"/>
    <property type="match status" value="1"/>
</dbReference>
<dbReference type="HAMAP" id="MF_00068">
    <property type="entry name" value="MurQ"/>
    <property type="match status" value="1"/>
</dbReference>
<evidence type="ECO:0000256" key="2">
    <source>
        <dbReference type="ARBA" id="ARBA00023239"/>
    </source>
</evidence>
<accession>A0A9X3CQY8</accession>
<evidence type="ECO:0000256" key="12">
    <source>
        <dbReference type="ARBA" id="ARBA00084049"/>
    </source>
</evidence>
<comment type="subunit">
    <text evidence="1 13">Homodimer.</text>
</comment>
<sequence length="316" mass="33518">MTNDALLHALTQLVSEGRNSETMDIDLLSSQAIVQRLNQQDRLVPLAVEQVIPDIARAVDTITHAFKNNGRLIYIGAGTSGRLGVLDASECPPTFGTSPDMVVGIIAGGNDAMFKAKEGAEDDPMLGQRDLINITLTANDVVVGIAASGRTPYVIGALEYANEIGAATVSLCCNPDSTLATIASIAISPVVGPEALTGSTRLKSGTAQKLVLNMLTTASMIRLGKSYENLMVDVKATNAKLIARAARIVMQATDCTEHAAKQALKDTDHNVKLTILMLLTGLNKQDAQQQLMEKEGFLRKAVNANTNTSNTKTSQD</sequence>
<dbReference type="PANTHER" id="PTHR10088">
    <property type="entry name" value="GLUCOKINASE REGULATORY PROTEIN"/>
    <property type="match status" value="1"/>
</dbReference>
<dbReference type="EMBL" id="JAKRRY010000027">
    <property type="protein sequence ID" value="MCW8347851.1"/>
    <property type="molecule type" value="Genomic_DNA"/>
</dbReference>
<dbReference type="Pfam" id="PF20741">
    <property type="entry name" value="GKRP-like_C"/>
    <property type="match status" value="1"/>
</dbReference>
<dbReference type="GO" id="GO:0016835">
    <property type="term" value="F:carbon-oxygen lyase activity"/>
    <property type="evidence" value="ECO:0007669"/>
    <property type="project" value="UniProtKB-UniRule"/>
</dbReference>
<evidence type="ECO:0000256" key="4">
    <source>
        <dbReference type="ARBA" id="ARBA00037880"/>
    </source>
</evidence>
<proteinExistence type="inferred from homology"/>
<dbReference type="RefSeq" id="WP_265676396.1">
    <property type="nucleotide sequence ID" value="NZ_JAKRRY010000027.1"/>
</dbReference>
<evidence type="ECO:0000256" key="9">
    <source>
        <dbReference type="ARBA" id="ARBA00067056"/>
    </source>
</evidence>
<keyword evidence="2 13" id="KW-0456">Lyase</keyword>
<comment type="catalytic activity">
    <reaction evidence="5 13">
        <text>N-acetyl-D-muramate 6-phosphate + H2O = N-acetyl-D-glucosamine 6-phosphate + (R)-lactate</text>
        <dbReference type="Rhea" id="RHEA:26410"/>
        <dbReference type="ChEBI" id="CHEBI:15377"/>
        <dbReference type="ChEBI" id="CHEBI:16004"/>
        <dbReference type="ChEBI" id="CHEBI:57513"/>
        <dbReference type="ChEBI" id="CHEBI:58722"/>
        <dbReference type="EC" id="4.2.1.126"/>
    </reaction>
</comment>
<comment type="similarity">
    <text evidence="8 13">Belongs to the GCKR-like family. MurNAc-6-P etherase subfamily.</text>
</comment>
<dbReference type="Gene3D" id="3.40.50.10490">
    <property type="entry name" value="Glucose-6-phosphate isomerase like protein, domain 1"/>
    <property type="match status" value="1"/>
</dbReference>
<dbReference type="NCBIfam" id="NF009222">
    <property type="entry name" value="PRK12570.1"/>
    <property type="match status" value="1"/>
</dbReference>
<dbReference type="FunFam" id="3.40.50.10490:FF:000014">
    <property type="entry name" value="N-acetylmuramic acid 6-phosphate etherase"/>
    <property type="match status" value="1"/>
</dbReference>
<gene>
    <name evidence="13 15" type="primary">murQ</name>
    <name evidence="15" type="ORF">MD535_17840</name>
</gene>
<dbReference type="Pfam" id="PF22645">
    <property type="entry name" value="GKRP_SIS_N"/>
    <property type="match status" value="1"/>
</dbReference>
<evidence type="ECO:0000313" key="15">
    <source>
        <dbReference type="EMBL" id="MCW8347851.1"/>
    </source>
</evidence>
<dbReference type="Gene3D" id="1.10.8.1080">
    <property type="match status" value="1"/>
</dbReference>
<evidence type="ECO:0000256" key="7">
    <source>
        <dbReference type="ARBA" id="ARBA00060595"/>
    </source>
</evidence>
<evidence type="ECO:0000256" key="6">
    <source>
        <dbReference type="ARBA" id="ARBA00060532"/>
    </source>
</evidence>
<comment type="pathway">
    <text evidence="7 13">Amino-sugar metabolism; 1,6-anhydro-N-acetylmuramate degradation.</text>
</comment>
<dbReference type="InterPro" id="IPR040190">
    <property type="entry name" value="MURQ/GCKR"/>
</dbReference>
<evidence type="ECO:0000256" key="1">
    <source>
        <dbReference type="ARBA" id="ARBA00011738"/>
    </source>
</evidence>
<evidence type="ECO:0000256" key="3">
    <source>
        <dbReference type="ARBA" id="ARBA00023277"/>
    </source>
</evidence>
<protein>
    <recommendedName>
        <fullName evidence="10 13">N-acetylmuramic acid 6-phosphate etherase</fullName>
        <shortName evidence="13">MurNAc-6-P etherase</shortName>
        <ecNumber evidence="9 13">4.2.1.126</ecNumber>
    </recommendedName>
    <alternativeName>
        <fullName evidence="12 13">N-acetylmuramic acid 6-phosphate hydrolase</fullName>
    </alternativeName>
    <alternativeName>
        <fullName evidence="11 13">N-acetylmuramic acid 6-phosphate lyase</fullName>
    </alternativeName>
</protein>
<evidence type="ECO:0000256" key="11">
    <source>
        <dbReference type="ARBA" id="ARBA00077905"/>
    </source>
</evidence>
<dbReference type="GO" id="GO:0009254">
    <property type="term" value="P:peptidoglycan turnover"/>
    <property type="evidence" value="ECO:0007669"/>
    <property type="project" value="UniProtKB-UniRule"/>
</dbReference>
<dbReference type="Proteomes" id="UP001155587">
    <property type="component" value="Unassembled WGS sequence"/>
</dbReference>
<comment type="miscellaneous">
    <text evidence="13">A lyase-type mechanism (elimination/hydration) is suggested for the cleavage of the lactyl ether bond of MurNAc 6-phosphate, with the formation of an alpha,beta-unsaturated aldehyde intermediate with (E)-stereochemistry, followed by the syn addition of water to give product.</text>
</comment>
<organism evidence="15 16">
    <name type="scientific">Vibrio qingdaonensis</name>
    <dbReference type="NCBI Taxonomy" id="2829491"/>
    <lineage>
        <taxon>Bacteria</taxon>
        <taxon>Pseudomonadati</taxon>
        <taxon>Pseudomonadota</taxon>
        <taxon>Gammaproteobacteria</taxon>
        <taxon>Vibrionales</taxon>
        <taxon>Vibrionaceae</taxon>
        <taxon>Vibrio</taxon>
    </lineage>
</organism>
<dbReference type="EC" id="4.2.1.126" evidence="9 13"/>
<comment type="pathway">
    <text evidence="6 13">Amino-sugar metabolism; N-acetylmuramate degradation.</text>
</comment>
<evidence type="ECO:0000256" key="5">
    <source>
        <dbReference type="ARBA" id="ARBA00051747"/>
    </source>
</evidence>
<dbReference type="NCBIfam" id="NF003915">
    <property type="entry name" value="PRK05441.1"/>
    <property type="match status" value="1"/>
</dbReference>
<keyword evidence="3 13" id="KW-0119">Carbohydrate metabolism</keyword>
<dbReference type="InterPro" id="IPR005488">
    <property type="entry name" value="Etherase_MurQ"/>
</dbReference>
<comment type="pathway">
    <text evidence="4 13">Cell wall biogenesis; peptidoglycan recycling.</text>
</comment>
<dbReference type="InterPro" id="IPR046348">
    <property type="entry name" value="SIS_dom_sf"/>
</dbReference>
<feature type="active site" description="Proton donor" evidence="13">
    <location>
        <position position="90"/>
    </location>
</feature>
<name>A0A9X3CQY8_9VIBR</name>
<dbReference type="PROSITE" id="PS51464">
    <property type="entry name" value="SIS"/>
    <property type="match status" value="1"/>
</dbReference>
<dbReference type="AlphaFoldDB" id="A0A9X3CQY8"/>
<evidence type="ECO:0000259" key="14">
    <source>
        <dbReference type="PROSITE" id="PS51464"/>
    </source>
</evidence>
<comment type="caution">
    <text evidence="15">The sequence shown here is derived from an EMBL/GenBank/DDBJ whole genome shotgun (WGS) entry which is preliminary data.</text>
</comment>
<evidence type="ECO:0000256" key="13">
    <source>
        <dbReference type="HAMAP-Rule" id="MF_00068"/>
    </source>
</evidence>
<dbReference type="PANTHER" id="PTHR10088:SF5">
    <property type="entry name" value="N-ACETYLMURAMIC ACID 6-PHOSPHATE ETHERASE"/>
    <property type="match status" value="1"/>
</dbReference>
<keyword evidence="16" id="KW-1185">Reference proteome</keyword>